<sequence length="16" mass="1896">MCSLDQFGEALRCYIF</sequence>
<reference evidence="1" key="2">
    <citation type="journal article" date="2015" name="Fish Shellfish Immunol.">
        <title>Early steps in the European eel (Anguilla anguilla)-Vibrio vulnificus interaction in the gills: Role of the RtxA13 toxin.</title>
        <authorList>
            <person name="Callol A."/>
            <person name="Pajuelo D."/>
            <person name="Ebbesson L."/>
            <person name="Teles M."/>
            <person name="MacKenzie S."/>
            <person name="Amaro C."/>
        </authorList>
    </citation>
    <scope>NUCLEOTIDE SEQUENCE</scope>
</reference>
<protein>
    <submittedName>
        <fullName evidence="1">Uncharacterized protein</fullName>
    </submittedName>
</protein>
<accession>A0A0E9PD93</accession>
<reference evidence="1" key="1">
    <citation type="submission" date="2014-11" db="EMBL/GenBank/DDBJ databases">
        <authorList>
            <person name="Amaro Gonzalez C."/>
        </authorList>
    </citation>
    <scope>NUCLEOTIDE SEQUENCE</scope>
</reference>
<dbReference type="EMBL" id="GBXM01106345">
    <property type="protein sequence ID" value="JAH02232.1"/>
    <property type="molecule type" value="Transcribed_RNA"/>
</dbReference>
<proteinExistence type="predicted"/>
<dbReference type="AlphaFoldDB" id="A0A0E9PD93"/>
<organism evidence="1">
    <name type="scientific">Anguilla anguilla</name>
    <name type="common">European freshwater eel</name>
    <name type="synonym">Muraena anguilla</name>
    <dbReference type="NCBI Taxonomy" id="7936"/>
    <lineage>
        <taxon>Eukaryota</taxon>
        <taxon>Metazoa</taxon>
        <taxon>Chordata</taxon>
        <taxon>Craniata</taxon>
        <taxon>Vertebrata</taxon>
        <taxon>Euteleostomi</taxon>
        <taxon>Actinopterygii</taxon>
        <taxon>Neopterygii</taxon>
        <taxon>Teleostei</taxon>
        <taxon>Anguilliformes</taxon>
        <taxon>Anguillidae</taxon>
        <taxon>Anguilla</taxon>
    </lineage>
</organism>
<evidence type="ECO:0000313" key="1">
    <source>
        <dbReference type="EMBL" id="JAH02232.1"/>
    </source>
</evidence>
<name>A0A0E9PD93_ANGAN</name>